<feature type="region of interest" description="Disordered" evidence="3">
    <location>
        <begin position="173"/>
        <end position="192"/>
    </location>
</feature>
<comment type="caution">
    <text evidence="6">The sequence shown here is derived from an EMBL/GenBank/DDBJ whole genome shotgun (WGS) entry which is preliminary data.</text>
</comment>
<feature type="non-terminal residue" evidence="6">
    <location>
        <position position="1"/>
    </location>
</feature>
<sequence length="347" mass="39057">MQPADLIRDGQGTIWLTEVKCSGSEITLLKCIYTTDTLSCSHYHDVGIHCFLNCSKEDEGVTPNEDVTHPTVNVVVVVILGVVVVIIGAVATLLVCWFRRRSSPFRTARSTTEPEHRSTPGPERSFDEPNNRSPPRNRRPLGEADNRDTIVSRSSNDHYDKINNMELSLSCSNSDYLEPSQGESSSNTEQQHDYCELRNTSGNSNVLESSVTINPSPAMPATRLTMRSKNTIHHHGDHHHMIRNLKSNTWILDHATRVLASNGMNLNRVLIKIDFKSDVVSLSNGRRIYESVYLMIVLNALKESKNQKKHLLVILHMLSISNECQGSIFAYTFKISKLVSFCIQRQK</sequence>
<dbReference type="Proteomes" id="UP000266721">
    <property type="component" value="Unassembled WGS sequence"/>
</dbReference>
<name>A0A3L5TVE5_MYTGA</name>
<evidence type="ECO:0000313" key="6">
    <source>
        <dbReference type="EMBL" id="OPL33880.1"/>
    </source>
</evidence>
<comment type="caution">
    <text evidence="2">Lacks conserved residue(s) required for the propagation of feature annotation.</text>
</comment>
<dbReference type="PROSITE" id="PS50287">
    <property type="entry name" value="SRCR_2"/>
    <property type="match status" value="1"/>
</dbReference>
<dbReference type="InterPro" id="IPR001190">
    <property type="entry name" value="SRCR"/>
</dbReference>
<feature type="compositionally biased region" description="Basic and acidic residues" evidence="3">
    <location>
        <begin position="140"/>
        <end position="159"/>
    </location>
</feature>
<evidence type="ECO:0000256" key="2">
    <source>
        <dbReference type="PROSITE-ProRule" id="PRU00196"/>
    </source>
</evidence>
<accession>A0A3L5TVE5</accession>
<feature type="transmembrane region" description="Helical" evidence="4">
    <location>
        <begin position="74"/>
        <end position="98"/>
    </location>
</feature>
<evidence type="ECO:0000256" key="4">
    <source>
        <dbReference type="SAM" id="Phobius"/>
    </source>
</evidence>
<keyword evidence="4" id="KW-1133">Transmembrane helix</keyword>
<dbReference type="Gene3D" id="3.10.250.10">
    <property type="entry name" value="SRCR-like domain"/>
    <property type="match status" value="1"/>
</dbReference>
<keyword evidence="7" id="KW-1185">Reference proteome</keyword>
<keyword evidence="4" id="KW-0472">Membrane</keyword>
<feature type="domain" description="SRCR" evidence="5">
    <location>
        <begin position="1"/>
        <end position="51"/>
    </location>
</feature>
<proteinExistence type="predicted"/>
<dbReference type="AlphaFoldDB" id="A0A3L5TVE5"/>
<dbReference type="InterPro" id="IPR036772">
    <property type="entry name" value="SRCR-like_dom_sf"/>
</dbReference>
<dbReference type="GO" id="GO:0016020">
    <property type="term" value="C:membrane"/>
    <property type="evidence" value="ECO:0007669"/>
    <property type="project" value="InterPro"/>
</dbReference>
<gene>
    <name evidence="6" type="ORF">AM593_00928</name>
</gene>
<protein>
    <recommendedName>
        <fullName evidence="5">SRCR domain-containing protein</fullName>
    </recommendedName>
</protein>
<evidence type="ECO:0000259" key="5">
    <source>
        <dbReference type="PROSITE" id="PS50287"/>
    </source>
</evidence>
<feature type="disulfide bond" evidence="2">
    <location>
        <begin position="21"/>
        <end position="31"/>
    </location>
</feature>
<evidence type="ECO:0000313" key="7">
    <source>
        <dbReference type="Proteomes" id="UP000266721"/>
    </source>
</evidence>
<keyword evidence="1 2" id="KW-1015">Disulfide bond</keyword>
<evidence type="ECO:0000256" key="3">
    <source>
        <dbReference type="SAM" id="MobiDB-lite"/>
    </source>
</evidence>
<dbReference type="SUPFAM" id="SSF56487">
    <property type="entry name" value="SRCR-like"/>
    <property type="match status" value="1"/>
</dbReference>
<keyword evidence="4" id="KW-0812">Transmembrane</keyword>
<evidence type="ECO:0000256" key="1">
    <source>
        <dbReference type="ARBA" id="ARBA00023157"/>
    </source>
</evidence>
<feature type="compositionally biased region" description="Polar residues" evidence="3">
    <location>
        <begin position="173"/>
        <end position="189"/>
    </location>
</feature>
<reference evidence="6 7" key="1">
    <citation type="journal article" date="2016" name="PLoS ONE">
        <title>A First Insight into the Genome of the Filter-Feeder Mussel Mytilus galloprovincialis.</title>
        <authorList>
            <person name="Murgarella M."/>
            <person name="Puiu D."/>
            <person name="Novoa B."/>
            <person name="Figueras A."/>
            <person name="Posada D."/>
            <person name="Canchaya C."/>
        </authorList>
    </citation>
    <scope>NUCLEOTIDE SEQUENCE [LARGE SCALE GENOMIC DNA]</scope>
    <source>
        <tissue evidence="6">Muscle</tissue>
    </source>
</reference>
<organism evidence="6 7">
    <name type="scientific">Mytilus galloprovincialis</name>
    <name type="common">Mediterranean mussel</name>
    <dbReference type="NCBI Taxonomy" id="29158"/>
    <lineage>
        <taxon>Eukaryota</taxon>
        <taxon>Metazoa</taxon>
        <taxon>Spiralia</taxon>
        <taxon>Lophotrochozoa</taxon>
        <taxon>Mollusca</taxon>
        <taxon>Bivalvia</taxon>
        <taxon>Autobranchia</taxon>
        <taxon>Pteriomorphia</taxon>
        <taxon>Mytilida</taxon>
        <taxon>Mytiloidea</taxon>
        <taxon>Mytilidae</taxon>
        <taxon>Mytilinae</taxon>
        <taxon>Mytilus</taxon>
    </lineage>
</organism>
<feature type="region of interest" description="Disordered" evidence="3">
    <location>
        <begin position="107"/>
        <end position="159"/>
    </location>
</feature>
<dbReference type="EMBL" id="KV581232">
    <property type="protein sequence ID" value="OPL33880.1"/>
    <property type="molecule type" value="Genomic_DNA"/>
</dbReference>
<feature type="compositionally biased region" description="Basic and acidic residues" evidence="3">
    <location>
        <begin position="112"/>
        <end position="130"/>
    </location>
</feature>